<keyword evidence="2" id="KW-0489">Methyltransferase</keyword>
<sequence length="334" mass="37536">MSVYDNPVQTVSPDEMSSRQTISACPVCQGTTASPRYQLEGMRFQLVECTQCGTGSLFPLPEPEEIPDFYPQDYYGETGTKFVAPVEAMIRYISRRQASSMATGLKPGDKVLDVGCGRGVLLKSFVELGLDSHGLEISPMAAEGADSRIQLRFAPTLKDAEYEGGMFDQIVIWHVLEHLLYPRETIQEAARLLKPGGRLVVSVPNYSSMQSRWAKEAWFHLDLPRHLFHFSVEGLRALLQENGFECEEELHFSLRMNPFGWVQSWLNRNRKLPRNTLYTLLQTRGGAEKESLSAGTRVCQKLAYYFGMPVALLISMYAAARRSGASVTIYARKM</sequence>
<dbReference type="SUPFAM" id="SSF53335">
    <property type="entry name" value="S-adenosyl-L-methionine-dependent methyltransferases"/>
    <property type="match status" value="1"/>
</dbReference>
<dbReference type="AlphaFoldDB" id="A0A518CRL9"/>
<keyword evidence="1 2" id="KW-0808">Transferase</keyword>
<evidence type="ECO:0000313" key="3">
    <source>
        <dbReference type="Proteomes" id="UP000317178"/>
    </source>
</evidence>
<dbReference type="GO" id="GO:0102208">
    <property type="term" value="F:2-polyprenyl-6-hydroxyphenol methylase activity"/>
    <property type="evidence" value="ECO:0007669"/>
    <property type="project" value="UniProtKB-EC"/>
</dbReference>
<accession>A0A518CRL9</accession>
<dbReference type="EMBL" id="CP036281">
    <property type="protein sequence ID" value="QDU81877.1"/>
    <property type="molecule type" value="Genomic_DNA"/>
</dbReference>
<reference evidence="2 3" key="1">
    <citation type="submission" date="2019-02" db="EMBL/GenBank/DDBJ databases">
        <title>Deep-cultivation of Planctomycetes and their phenomic and genomic characterization uncovers novel biology.</title>
        <authorList>
            <person name="Wiegand S."/>
            <person name="Jogler M."/>
            <person name="Boedeker C."/>
            <person name="Pinto D."/>
            <person name="Vollmers J."/>
            <person name="Rivas-Marin E."/>
            <person name="Kohn T."/>
            <person name="Peeters S.H."/>
            <person name="Heuer A."/>
            <person name="Rast P."/>
            <person name="Oberbeckmann S."/>
            <person name="Bunk B."/>
            <person name="Jeske O."/>
            <person name="Meyerdierks A."/>
            <person name="Storesund J.E."/>
            <person name="Kallscheuer N."/>
            <person name="Luecker S."/>
            <person name="Lage O.M."/>
            <person name="Pohl T."/>
            <person name="Merkel B.J."/>
            <person name="Hornburger P."/>
            <person name="Mueller R.-W."/>
            <person name="Bruemmer F."/>
            <person name="Labrenz M."/>
            <person name="Spormann A.M."/>
            <person name="Op den Camp H."/>
            <person name="Overmann J."/>
            <person name="Amann R."/>
            <person name="Jetten M.S.M."/>
            <person name="Mascher T."/>
            <person name="Medema M.H."/>
            <person name="Devos D.P."/>
            <person name="Kaster A.-K."/>
            <person name="Ovreas L."/>
            <person name="Rohde M."/>
            <person name="Galperin M.Y."/>
            <person name="Jogler C."/>
        </authorList>
    </citation>
    <scope>NUCLEOTIDE SEQUENCE [LARGE SCALE GENOMIC DNA]</scope>
    <source>
        <strain evidence="2 3">Pla110</strain>
    </source>
</reference>
<dbReference type="Gene3D" id="3.40.50.150">
    <property type="entry name" value="Vaccinia Virus protein VP39"/>
    <property type="match status" value="1"/>
</dbReference>
<dbReference type="Pfam" id="PF13489">
    <property type="entry name" value="Methyltransf_23"/>
    <property type="match status" value="1"/>
</dbReference>
<keyword evidence="3" id="KW-1185">Reference proteome</keyword>
<gene>
    <name evidence="2" type="primary">ubiG_2</name>
    <name evidence="2" type="ORF">Pla110_36280</name>
</gene>
<dbReference type="EC" id="2.1.1.222" evidence="2"/>
<dbReference type="InterPro" id="IPR029063">
    <property type="entry name" value="SAM-dependent_MTases_sf"/>
</dbReference>
<proteinExistence type="predicted"/>
<dbReference type="CDD" id="cd02440">
    <property type="entry name" value="AdoMet_MTases"/>
    <property type="match status" value="1"/>
</dbReference>
<dbReference type="GO" id="GO:0032259">
    <property type="term" value="P:methylation"/>
    <property type="evidence" value="ECO:0007669"/>
    <property type="project" value="UniProtKB-KW"/>
</dbReference>
<name>A0A518CRL9_9PLAN</name>
<keyword evidence="2" id="KW-0830">Ubiquinone</keyword>
<organism evidence="2 3">
    <name type="scientific">Polystyrenella longa</name>
    <dbReference type="NCBI Taxonomy" id="2528007"/>
    <lineage>
        <taxon>Bacteria</taxon>
        <taxon>Pseudomonadati</taxon>
        <taxon>Planctomycetota</taxon>
        <taxon>Planctomycetia</taxon>
        <taxon>Planctomycetales</taxon>
        <taxon>Planctomycetaceae</taxon>
        <taxon>Polystyrenella</taxon>
    </lineage>
</organism>
<dbReference type="RefSeq" id="WP_197440260.1">
    <property type="nucleotide sequence ID" value="NZ_CP036281.1"/>
</dbReference>
<dbReference type="KEGG" id="plon:Pla110_36280"/>
<dbReference type="Proteomes" id="UP000317178">
    <property type="component" value="Chromosome"/>
</dbReference>
<dbReference type="PANTHER" id="PTHR43861:SF3">
    <property type="entry name" value="PUTATIVE (AFU_ORTHOLOGUE AFUA_2G14390)-RELATED"/>
    <property type="match status" value="1"/>
</dbReference>
<dbReference type="PANTHER" id="PTHR43861">
    <property type="entry name" value="TRANS-ACONITATE 2-METHYLTRANSFERASE-RELATED"/>
    <property type="match status" value="1"/>
</dbReference>
<evidence type="ECO:0000256" key="1">
    <source>
        <dbReference type="ARBA" id="ARBA00022679"/>
    </source>
</evidence>
<protein>
    <submittedName>
        <fullName evidence="2">Ubiquinone biosynthesis O-methyltransferase</fullName>
        <ecNumber evidence="2">2.1.1.222</ecNumber>
    </submittedName>
</protein>
<evidence type="ECO:0000313" key="2">
    <source>
        <dbReference type="EMBL" id="QDU81877.1"/>
    </source>
</evidence>